<comment type="similarity">
    <text evidence="3">Belongs to the complex I NDUFB2 subunit family.</text>
</comment>
<organism evidence="13 14">
    <name type="scientific">Elysia marginata</name>
    <dbReference type="NCBI Taxonomy" id="1093978"/>
    <lineage>
        <taxon>Eukaryota</taxon>
        <taxon>Metazoa</taxon>
        <taxon>Spiralia</taxon>
        <taxon>Lophotrochozoa</taxon>
        <taxon>Mollusca</taxon>
        <taxon>Gastropoda</taxon>
        <taxon>Heterobranchia</taxon>
        <taxon>Euthyneura</taxon>
        <taxon>Panpulmonata</taxon>
        <taxon>Sacoglossa</taxon>
        <taxon>Placobranchoidea</taxon>
        <taxon>Plakobranchidae</taxon>
        <taxon>Elysia</taxon>
    </lineage>
</organism>
<sequence length="103" mass="11938">MSFLVGKLRPIIRSAALLRKASNECVKARSTAIRHAGTITYRAHSVKDTGLAYYLGEGISFFFWYWILYHCWFEFDHLVPPHEYPDPTKFTDEELGIPPDDED</sequence>
<evidence type="ECO:0000313" key="14">
    <source>
        <dbReference type="Proteomes" id="UP000762676"/>
    </source>
</evidence>
<dbReference type="PANTHER" id="PTHR15223">
    <property type="entry name" value="NADH-UBIQUINONE OXIDOREDUCTASE AGGG SUBUNIT"/>
    <property type="match status" value="1"/>
</dbReference>
<evidence type="ECO:0000256" key="12">
    <source>
        <dbReference type="SAM" id="Phobius"/>
    </source>
</evidence>
<comment type="subunit">
    <text evidence="4">Complex I is composed of 45 different subunits.</text>
</comment>
<feature type="transmembrane region" description="Helical" evidence="12">
    <location>
        <begin position="51"/>
        <end position="69"/>
    </location>
</feature>
<dbReference type="EMBL" id="BMAT01001435">
    <property type="protein sequence ID" value="GFR85473.1"/>
    <property type="molecule type" value="Genomic_DNA"/>
</dbReference>
<evidence type="ECO:0000256" key="9">
    <source>
        <dbReference type="ARBA" id="ARBA00022982"/>
    </source>
</evidence>
<keyword evidence="12" id="KW-1133">Transmembrane helix</keyword>
<keyword evidence="5" id="KW-0813">Transport</keyword>
<keyword evidence="14" id="KW-1185">Reference proteome</keyword>
<evidence type="ECO:0000256" key="2">
    <source>
        <dbReference type="ARBA" id="ARBA00004443"/>
    </source>
</evidence>
<proteinExistence type="inferred from homology"/>
<comment type="caution">
    <text evidence="13">The sequence shown here is derived from an EMBL/GenBank/DDBJ whole genome shotgun (WGS) entry which is preliminary data.</text>
</comment>
<dbReference type="PANTHER" id="PTHR15223:SF1">
    <property type="entry name" value="NADH DEHYDROGENASE [UBIQUINONE] 1 BETA SUBCOMPLEX SUBUNIT 2, MITOCHONDRIAL"/>
    <property type="match status" value="1"/>
</dbReference>
<dbReference type="AlphaFoldDB" id="A0AAV4GKJ0"/>
<dbReference type="GO" id="GO:0045271">
    <property type="term" value="C:respiratory chain complex I"/>
    <property type="evidence" value="ECO:0007669"/>
    <property type="project" value="InterPro"/>
</dbReference>
<keyword evidence="6" id="KW-0679">Respiratory chain</keyword>
<keyword evidence="9" id="KW-0249">Electron transport</keyword>
<keyword evidence="11 12" id="KW-0472">Membrane</keyword>
<evidence type="ECO:0000256" key="7">
    <source>
        <dbReference type="ARBA" id="ARBA00022792"/>
    </source>
</evidence>
<dbReference type="Proteomes" id="UP000762676">
    <property type="component" value="Unassembled WGS sequence"/>
</dbReference>
<name>A0AAV4GKJ0_9GAST</name>
<gene>
    <name evidence="13" type="ORF">ElyMa_000697800</name>
</gene>
<dbReference type="Pfam" id="PF14813">
    <property type="entry name" value="NADH_B2"/>
    <property type="match status" value="1"/>
</dbReference>
<accession>A0AAV4GKJ0</accession>
<evidence type="ECO:0000256" key="6">
    <source>
        <dbReference type="ARBA" id="ARBA00022660"/>
    </source>
</evidence>
<evidence type="ECO:0000256" key="4">
    <source>
        <dbReference type="ARBA" id="ARBA00011533"/>
    </source>
</evidence>
<evidence type="ECO:0000256" key="1">
    <source>
        <dbReference type="ARBA" id="ARBA00003195"/>
    </source>
</evidence>
<evidence type="ECO:0000256" key="8">
    <source>
        <dbReference type="ARBA" id="ARBA00022946"/>
    </source>
</evidence>
<keyword evidence="10" id="KW-0496">Mitochondrion</keyword>
<comment type="function">
    <text evidence="1">Accessory subunit of the mitochondrial membrane respiratory chain NADH dehydrogenase (Complex I), that is believed not to be involved in catalysis. Complex I functions in the transfer of electrons from NADH to the respiratory chain. The immediate electron acceptor for the enzyme is believed to be ubiquinone.</text>
</comment>
<keyword evidence="8" id="KW-0809">Transit peptide</keyword>
<evidence type="ECO:0000313" key="13">
    <source>
        <dbReference type="EMBL" id="GFR85473.1"/>
    </source>
</evidence>
<keyword evidence="7" id="KW-0999">Mitochondrion inner membrane</keyword>
<evidence type="ECO:0000256" key="5">
    <source>
        <dbReference type="ARBA" id="ARBA00022448"/>
    </source>
</evidence>
<evidence type="ECO:0000256" key="11">
    <source>
        <dbReference type="ARBA" id="ARBA00023136"/>
    </source>
</evidence>
<dbReference type="InterPro" id="IPR026627">
    <property type="entry name" value="NDUFB2_animal"/>
</dbReference>
<evidence type="ECO:0000256" key="3">
    <source>
        <dbReference type="ARBA" id="ARBA00005923"/>
    </source>
</evidence>
<evidence type="ECO:0000256" key="10">
    <source>
        <dbReference type="ARBA" id="ARBA00023128"/>
    </source>
</evidence>
<protein>
    <submittedName>
        <fullName evidence="13">NADH dehydrogenase [ubiquinone] 1 beta subcomplex subunit 2, mitochondrial</fullName>
    </submittedName>
</protein>
<reference evidence="13 14" key="1">
    <citation type="journal article" date="2021" name="Elife">
        <title>Chloroplast acquisition without the gene transfer in kleptoplastic sea slugs, Plakobranchus ocellatus.</title>
        <authorList>
            <person name="Maeda T."/>
            <person name="Takahashi S."/>
            <person name="Yoshida T."/>
            <person name="Shimamura S."/>
            <person name="Takaki Y."/>
            <person name="Nagai Y."/>
            <person name="Toyoda A."/>
            <person name="Suzuki Y."/>
            <person name="Arimoto A."/>
            <person name="Ishii H."/>
            <person name="Satoh N."/>
            <person name="Nishiyama T."/>
            <person name="Hasebe M."/>
            <person name="Maruyama T."/>
            <person name="Minagawa J."/>
            <person name="Obokata J."/>
            <person name="Shigenobu S."/>
        </authorList>
    </citation>
    <scope>NUCLEOTIDE SEQUENCE [LARGE SCALE GENOMIC DNA]</scope>
</reference>
<dbReference type="GO" id="GO:0032981">
    <property type="term" value="P:mitochondrial respiratory chain complex I assembly"/>
    <property type="evidence" value="ECO:0007669"/>
    <property type="project" value="TreeGrafter"/>
</dbReference>
<keyword evidence="12" id="KW-0812">Transmembrane</keyword>
<comment type="subcellular location">
    <subcellularLocation>
        <location evidence="2">Mitochondrion inner membrane</location>
        <topology evidence="2">Peripheral membrane protein</topology>
        <orientation evidence="2">Matrix side</orientation>
    </subcellularLocation>
</comment>
<dbReference type="GO" id="GO:0005743">
    <property type="term" value="C:mitochondrial inner membrane"/>
    <property type="evidence" value="ECO:0007669"/>
    <property type="project" value="UniProtKB-SubCell"/>
</dbReference>